<keyword evidence="6" id="KW-0256">Endoplasmic reticulum</keyword>
<accession>A0A401SYE5</accession>
<dbReference type="GO" id="GO:0007548">
    <property type="term" value="P:sex differentiation"/>
    <property type="evidence" value="ECO:0007669"/>
    <property type="project" value="UniProtKB-KW"/>
</dbReference>
<keyword evidence="7" id="KW-0492">Microsome</keyword>
<evidence type="ECO:0000256" key="11">
    <source>
        <dbReference type="ARBA" id="ARBA00023002"/>
    </source>
</evidence>
<dbReference type="STRING" id="137246.A0A401SYE5"/>
<feature type="transmembrane region" description="Helical" evidence="18">
    <location>
        <begin position="62"/>
        <end position="82"/>
    </location>
</feature>
<keyword evidence="8" id="KW-0521">NADP</keyword>
<feature type="transmembrane region" description="Helical" evidence="18">
    <location>
        <begin position="94"/>
        <end position="114"/>
    </location>
</feature>
<dbReference type="OMA" id="PHYALEW"/>
<keyword evidence="10 18" id="KW-1133">Transmembrane helix</keyword>
<comment type="catalytic activity">
    <reaction evidence="18">
        <text>a 3-oxo-5alpha-steroid + NADP(+) = a 3-oxo-Delta(4)-steroid + NADPH + H(+)</text>
        <dbReference type="Rhea" id="RHEA:54384"/>
        <dbReference type="ChEBI" id="CHEBI:13601"/>
        <dbReference type="ChEBI" id="CHEBI:15378"/>
        <dbReference type="ChEBI" id="CHEBI:47909"/>
        <dbReference type="ChEBI" id="CHEBI:57783"/>
        <dbReference type="ChEBI" id="CHEBI:58349"/>
        <dbReference type="EC" id="1.3.1.22"/>
    </reaction>
</comment>
<dbReference type="Proteomes" id="UP000287033">
    <property type="component" value="Unassembled WGS sequence"/>
</dbReference>
<dbReference type="InterPro" id="IPR039357">
    <property type="entry name" value="SRD5A/TECR"/>
</dbReference>
<evidence type="ECO:0000313" key="20">
    <source>
        <dbReference type="EMBL" id="GCC35421.1"/>
    </source>
</evidence>
<name>A0A401SYE5_CHIPU</name>
<evidence type="ECO:0000256" key="10">
    <source>
        <dbReference type="ARBA" id="ARBA00022989"/>
    </source>
</evidence>
<dbReference type="InterPro" id="IPR001104">
    <property type="entry name" value="3-oxo-5_a-steroid_4-DH_C"/>
</dbReference>
<dbReference type="GO" id="GO:0006702">
    <property type="term" value="P:androgen biosynthetic process"/>
    <property type="evidence" value="ECO:0007669"/>
    <property type="project" value="UniProtKB-ARBA"/>
</dbReference>
<evidence type="ECO:0000256" key="13">
    <source>
        <dbReference type="ARBA" id="ARBA00023136"/>
    </source>
</evidence>
<feature type="transmembrane region" description="Helical" evidence="18">
    <location>
        <begin position="20"/>
        <end position="42"/>
    </location>
</feature>
<comment type="subcellular location">
    <subcellularLocation>
        <location evidence="2">Endoplasmic reticulum membrane</location>
        <topology evidence="2">Multi-pass membrane protein</topology>
    </subcellularLocation>
    <subcellularLocation>
        <location evidence="1">Microsome membrane</location>
        <topology evidence="1">Multi-pass membrane protein</topology>
    </subcellularLocation>
</comment>
<protein>
    <recommendedName>
        <fullName evidence="18">3-oxo-5alpha-steroid 4-dehydrogenase (NADP(+))</fullName>
        <ecNumber evidence="18">1.3.1.22</ecNumber>
    </recommendedName>
</protein>
<dbReference type="AlphaFoldDB" id="A0A401SYE5"/>
<evidence type="ECO:0000256" key="1">
    <source>
        <dbReference type="ARBA" id="ARBA00004154"/>
    </source>
</evidence>
<evidence type="ECO:0000259" key="19">
    <source>
        <dbReference type="Pfam" id="PF02544"/>
    </source>
</evidence>
<sequence>MFWWSLSRLALGVDNDSEFLLKSLSWLMVLMGVVTFVLSKFVDLPYGRYACSKFGFPVNVKIAWFIQELPSLTVPLYLMCFSTDIKPLSLPNRLLLGMFIGHYIHRSLIFPFLIKGGKATPFIPFALAFIYCAFNGYLQARFLSKYAVYPSNWITDPRFLTGFALWSFGLLVNLHSDHILRKLRKPNETGYKIPHGGMFEYVSGANFLGEIIEWTGFAIACWSLPSAAFAVFGFFVLSARATQHHR</sequence>
<evidence type="ECO:0000256" key="9">
    <source>
        <dbReference type="ARBA" id="ARBA00022928"/>
    </source>
</evidence>
<comment type="similarity">
    <text evidence="3 18">Belongs to the steroid 5-alpha reductase family.</text>
</comment>
<evidence type="ECO:0000256" key="12">
    <source>
        <dbReference type="ARBA" id="ARBA00023098"/>
    </source>
</evidence>
<feature type="transmembrane region" description="Helical" evidence="18">
    <location>
        <begin position="214"/>
        <end position="237"/>
    </location>
</feature>
<evidence type="ECO:0000256" key="14">
    <source>
        <dbReference type="ARBA" id="ARBA00037789"/>
    </source>
</evidence>
<comment type="function">
    <text evidence="14">Converts testosterone into 5-alpha-dihydrotestosterone and progesterone or corticosterone into their corresponding 5-alpha-3-oxosteroids. It plays a central role in sexual differentiation and androgen physiology.</text>
</comment>
<feature type="transmembrane region" description="Helical" evidence="18">
    <location>
        <begin position="120"/>
        <end position="138"/>
    </location>
</feature>
<evidence type="ECO:0000256" key="2">
    <source>
        <dbReference type="ARBA" id="ARBA00004477"/>
    </source>
</evidence>
<evidence type="ECO:0000256" key="16">
    <source>
        <dbReference type="ARBA" id="ARBA00049166"/>
    </source>
</evidence>
<dbReference type="PANTHER" id="PTHR10556:SF57">
    <property type="entry name" value="3-OXO-5-ALPHA-STEROID 4-DEHYDROGENASE 1"/>
    <property type="match status" value="1"/>
</dbReference>
<evidence type="ECO:0000256" key="8">
    <source>
        <dbReference type="ARBA" id="ARBA00022857"/>
    </source>
</evidence>
<dbReference type="EMBL" id="BEZZ01000698">
    <property type="protein sequence ID" value="GCC35421.1"/>
    <property type="molecule type" value="Genomic_DNA"/>
</dbReference>
<keyword evidence="11" id="KW-0560">Oxidoreductase</keyword>
<comment type="catalytic activity">
    <reaction evidence="17">
        <text>17beta-hydroxy-5alpha-androstan-3-one + NADP(+) = testosterone + NADPH + H(+)</text>
        <dbReference type="Rhea" id="RHEA:50820"/>
        <dbReference type="ChEBI" id="CHEBI:15378"/>
        <dbReference type="ChEBI" id="CHEBI:16330"/>
        <dbReference type="ChEBI" id="CHEBI:17347"/>
        <dbReference type="ChEBI" id="CHEBI:57783"/>
        <dbReference type="ChEBI" id="CHEBI:58349"/>
        <dbReference type="EC" id="1.3.1.22"/>
    </reaction>
    <physiologicalReaction direction="right-to-left" evidence="17">
        <dbReference type="Rhea" id="RHEA:50822"/>
    </physiologicalReaction>
</comment>
<dbReference type="PANTHER" id="PTHR10556">
    <property type="entry name" value="3-OXO-5-ALPHA-STEROID 4-DEHYDROGENASE"/>
    <property type="match status" value="1"/>
</dbReference>
<dbReference type="OrthoDB" id="5788137at2759"/>
<comment type="catalytic activity">
    <reaction evidence="15">
        <text>5alpha-pregnane-3,20-dione + NADP(+) = progesterone + NADPH + H(+)</text>
        <dbReference type="Rhea" id="RHEA:21952"/>
        <dbReference type="ChEBI" id="CHEBI:15378"/>
        <dbReference type="ChEBI" id="CHEBI:17026"/>
        <dbReference type="ChEBI" id="CHEBI:28952"/>
        <dbReference type="ChEBI" id="CHEBI:57783"/>
        <dbReference type="ChEBI" id="CHEBI:58349"/>
        <dbReference type="EC" id="1.3.1.22"/>
    </reaction>
    <physiologicalReaction direction="right-to-left" evidence="15">
        <dbReference type="Rhea" id="RHEA:21954"/>
    </physiologicalReaction>
</comment>
<dbReference type="GO" id="GO:0047751">
    <property type="term" value="F:3-oxo-5-alpha-steroid 4-dehydrogenase (NADP+) activity"/>
    <property type="evidence" value="ECO:0007669"/>
    <property type="project" value="UniProtKB-EC"/>
</dbReference>
<evidence type="ECO:0000256" key="4">
    <source>
        <dbReference type="ARBA" id="ARBA00022692"/>
    </source>
</evidence>
<comment type="catalytic activity">
    <reaction evidence="16">
        <text>androst-4-ene-3,17-dione + NADPH + H(+) = 5alpha-androstan-3,17-dione + NADP(+)</text>
        <dbReference type="Rhea" id="RHEA:50816"/>
        <dbReference type="ChEBI" id="CHEBI:15378"/>
        <dbReference type="ChEBI" id="CHEBI:15994"/>
        <dbReference type="ChEBI" id="CHEBI:16422"/>
        <dbReference type="ChEBI" id="CHEBI:57783"/>
        <dbReference type="ChEBI" id="CHEBI:58349"/>
    </reaction>
    <physiologicalReaction direction="left-to-right" evidence="16">
        <dbReference type="Rhea" id="RHEA:50817"/>
    </physiologicalReaction>
</comment>
<comment type="caution">
    <text evidence="20">The sequence shown here is derived from an EMBL/GenBank/DDBJ whole genome shotgun (WGS) entry which is preliminary data.</text>
</comment>
<dbReference type="GO" id="GO:0030154">
    <property type="term" value="P:cell differentiation"/>
    <property type="evidence" value="ECO:0007669"/>
    <property type="project" value="UniProtKB-KW"/>
</dbReference>
<dbReference type="EC" id="1.3.1.22" evidence="18"/>
<gene>
    <name evidence="20" type="ORF">chiPu_0013905</name>
</gene>
<evidence type="ECO:0000256" key="18">
    <source>
        <dbReference type="PIRNR" id="PIRNR015596"/>
    </source>
</evidence>
<organism evidence="20 21">
    <name type="scientific">Chiloscyllium punctatum</name>
    <name type="common">Brownbanded bambooshark</name>
    <name type="synonym">Hemiscyllium punctatum</name>
    <dbReference type="NCBI Taxonomy" id="137246"/>
    <lineage>
        <taxon>Eukaryota</taxon>
        <taxon>Metazoa</taxon>
        <taxon>Chordata</taxon>
        <taxon>Craniata</taxon>
        <taxon>Vertebrata</taxon>
        <taxon>Chondrichthyes</taxon>
        <taxon>Elasmobranchii</taxon>
        <taxon>Galeomorphii</taxon>
        <taxon>Galeoidea</taxon>
        <taxon>Orectolobiformes</taxon>
        <taxon>Hemiscylliidae</taxon>
        <taxon>Chiloscyllium</taxon>
    </lineage>
</organism>
<keyword evidence="13 18" id="KW-0472">Membrane</keyword>
<evidence type="ECO:0000256" key="15">
    <source>
        <dbReference type="ARBA" id="ARBA00048292"/>
    </source>
</evidence>
<keyword evidence="9" id="KW-0726">Sexual differentiation</keyword>
<dbReference type="PIRSF" id="PIRSF015596">
    <property type="entry name" value="5_alpha-SR2"/>
    <property type="match status" value="1"/>
</dbReference>
<evidence type="ECO:0000256" key="5">
    <source>
        <dbReference type="ARBA" id="ARBA00022782"/>
    </source>
</evidence>
<feature type="domain" description="3-oxo-5-alpha-steroid 4-dehydrogenase C-terminal" evidence="19">
    <location>
        <begin position="120"/>
        <end position="246"/>
    </location>
</feature>
<dbReference type="Pfam" id="PF02544">
    <property type="entry name" value="Steroid_dh"/>
    <property type="match status" value="1"/>
</dbReference>
<keyword evidence="21" id="KW-1185">Reference proteome</keyword>
<keyword evidence="5" id="KW-0221">Differentiation</keyword>
<keyword evidence="12" id="KW-0443">Lipid metabolism</keyword>
<dbReference type="InterPro" id="IPR016636">
    <property type="entry name" value="3-oxo-5-alpha-steroid_4-DH"/>
</dbReference>
<keyword evidence="4 18" id="KW-0812">Transmembrane</keyword>
<evidence type="ECO:0000256" key="3">
    <source>
        <dbReference type="ARBA" id="ARBA00007742"/>
    </source>
</evidence>
<evidence type="ECO:0000256" key="6">
    <source>
        <dbReference type="ARBA" id="ARBA00022824"/>
    </source>
</evidence>
<evidence type="ECO:0000256" key="7">
    <source>
        <dbReference type="ARBA" id="ARBA00022848"/>
    </source>
</evidence>
<reference evidence="20 21" key="1">
    <citation type="journal article" date="2018" name="Nat. Ecol. Evol.">
        <title>Shark genomes provide insights into elasmobranch evolution and the origin of vertebrates.</title>
        <authorList>
            <person name="Hara Y"/>
            <person name="Yamaguchi K"/>
            <person name="Onimaru K"/>
            <person name="Kadota M"/>
            <person name="Koyanagi M"/>
            <person name="Keeley SD"/>
            <person name="Tatsumi K"/>
            <person name="Tanaka K"/>
            <person name="Motone F"/>
            <person name="Kageyama Y"/>
            <person name="Nozu R"/>
            <person name="Adachi N"/>
            <person name="Nishimura O"/>
            <person name="Nakagawa R"/>
            <person name="Tanegashima C"/>
            <person name="Kiyatake I"/>
            <person name="Matsumoto R"/>
            <person name="Murakumo K"/>
            <person name="Nishida K"/>
            <person name="Terakita A"/>
            <person name="Kuratani S"/>
            <person name="Sato K"/>
            <person name="Hyodo S Kuraku.S."/>
        </authorList>
    </citation>
    <scope>NUCLEOTIDE SEQUENCE [LARGE SCALE GENOMIC DNA]</scope>
</reference>
<evidence type="ECO:0000256" key="17">
    <source>
        <dbReference type="ARBA" id="ARBA00049397"/>
    </source>
</evidence>
<proteinExistence type="inferred from homology"/>
<dbReference type="PROSITE" id="PS50244">
    <property type="entry name" value="S5A_REDUCTASE"/>
    <property type="match status" value="1"/>
</dbReference>
<dbReference type="GO" id="GO:0005789">
    <property type="term" value="C:endoplasmic reticulum membrane"/>
    <property type="evidence" value="ECO:0007669"/>
    <property type="project" value="UniProtKB-SubCell"/>
</dbReference>
<evidence type="ECO:0000313" key="21">
    <source>
        <dbReference type="Proteomes" id="UP000287033"/>
    </source>
</evidence>